<evidence type="ECO:0000256" key="5">
    <source>
        <dbReference type="ARBA" id="ARBA00022707"/>
    </source>
</evidence>
<proteinExistence type="inferred from homology"/>
<evidence type="ECO:0000313" key="9">
    <source>
        <dbReference type="EMBL" id="OCT61390.1"/>
    </source>
</evidence>
<protein>
    <recommendedName>
        <fullName evidence="3">Small membrane A-kinase anchor protein</fullName>
    </recommendedName>
</protein>
<organism evidence="9 10">
    <name type="scientific">Xenopus laevis</name>
    <name type="common">African clawed frog</name>
    <dbReference type="NCBI Taxonomy" id="8355"/>
    <lineage>
        <taxon>Eukaryota</taxon>
        <taxon>Metazoa</taxon>
        <taxon>Chordata</taxon>
        <taxon>Craniata</taxon>
        <taxon>Vertebrata</taxon>
        <taxon>Euteleostomi</taxon>
        <taxon>Amphibia</taxon>
        <taxon>Batrachia</taxon>
        <taxon>Anura</taxon>
        <taxon>Pipoidea</taxon>
        <taxon>Pipidae</taxon>
        <taxon>Xenopodinae</taxon>
        <taxon>Xenopus</taxon>
        <taxon>Xenopus</taxon>
    </lineage>
</organism>
<comment type="similarity">
    <text evidence="2">Belongs to the small membrane AKAP family.</text>
</comment>
<sequence length="91" mass="10322">MGCIKSKQNCTGHKTIQLKRNQEPDEMHNKEKVGLVQANQEDSKLCSCSASPLLLEYAHRLSEDIVDKAVRQWAEVDSKYSDIPYIETDAI</sequence>
<keyword evidence="7" id="KW-0564">Palmitate</keyword>
<dbReference type="Pfam" id="PF15127">
    <property type="entry name" value="SmAKAP"/>
    <property type="match status" value="1"/>
</dbReference>
<evidence type="ECO:0000256" key="4">
    <source>
        <dbReference type="ARBA" id="ARBA00022475"/>
    </source>
</evidence>
<evidence type="ECO:0000256" key="1">
    <source>
        <dbReference type="ARBA" id="ARBA00004236"/>
    </source>
</evidence>
<evidence type="ECO:0000256" key="3">
    <source>
        <dbReference type="ARBA" id="ARBA00016882"/>
    </source>
</evidence>
<evidence type="ECO:0000256" key="8">
    <source>
        <dbReference type="ARBA" id="ARBA00023288"/>
    </source>
</evidence>
<gene>
    <name evidence="9" type="ORF">XELAEV_18047413mg</name>
</gene>
<keyword evidence="6" id="KW-0472">Membrane</keyword>
<dbReference type="PANTHER" id="PTHR36471:SF1">
    <property type="entry name" value="SMALL MEMBRANE A-KINASE ANCHOR PROTEIN"/>
    <property type="match status" value="1"/>
</dbReference>
<dbReference type="PANTHER" id="PTHR36471">
    <property type="entry name" value="SMALL MEMBRANE A-KINASE ANCHOR PROTEIN"/>
    <property type="match status" value="1"/>
</dbReference>
<dbReference type="InterPro" id="IPR027969">
    <property type="entry name" value="Small_membr_AKAP"/>
</dbReference>
<evidence type="ECO:0000313" key="10">
    <source>
        <dbReference type="Proteomes" id="UP000694892"/>
    </source>
</evidence>
<dbReference type="GO" id="GO:0005886">
    <property type="term" value="C:plasma membrane"/>
    <property type="evidence" value="ECO:0007669"/>
    <property type="project" value="UniProtKB-SubCell"/>
</dbReference>
<keyword evidence="4" id="KW-1003">Cell membrane</keyword>
<dbReference type="EMBL" id="CM004483">
    <property type="protein sequence ID" value="OCT61390.1"/>
    <property type="molecule type" value="Genomic_DNA"/>
</dbReference>
<dbReference type="AlphaFoldDB" id="A0A974BV94"/>
<reference evidence="10" key="1">
    <citation type="journal article" date="2016" name="Nature">
        <title>Genome evolution in the allotetraploid frog Xenopus laevis.</title>
        <authorList>
            <person name="Session A.M."/>
            <person name="Uno Y."/>
            <person name="Kwon T."/>
            <person name="Chapman J.A."/>
            <person name="Toyoda A."/>
            <person name="Takahashi S."/>
            <person name="Fukui A."/>
            <person name="Hikosaka A."/>
            <person name="Suzuki A."/>
            <person name="Kondo M."/>
            <person name="van Heeringen S.J."/>
            <person name="Quigley I."/>
            <person name="Heinz S."/>
            <person name="Ogino H."/>
            <person name="Ochi H."/>
            <person name="Hellsten U."/>
            <person name="Lyons J.B."/>
            <person name="Simakov O."/>
            <person name="Putnam N."/>
            <person name="Stites J."/>
            <person name="Kuroki Y."/>
            <person name="Tanaka T."/>
            <person name="Michiue T."/>
            <person name="Watanabe M."/>
            <person name="Bogdanovic O."/>
            <person name="Lister R."/>
            <person name="Georgiou G."/>
            <person name="Paranjpe S.S."/>
            <person name="van Kruijsbergen I."/>
            <person name="Shu S."/>
            <person name="Carlson J."/>
            <person name="Kinoshita T."/>
            <person name="Ohta Y."/>
            <person name="Mawaribuchi S."/>
            <person name="Jenkins J."/>
            <person name="Grimwood J."/>
            <person name="Schmutz J."/>
            <person name="Mitros T."/>
            <person name="Mozaffari S.V."/>
            <person name="Suzuki Y."/>
            <person name="Haramoto Y."/>
            <person name="Yamamoto T.S."/>
            <person name="Takagi C."/>
            <person name="Heald R."/>
            <person name="Miller K."/>
            <person name="Haudenschild C."/>
            <person name="Kitzman J."/>
            <person name="Nakayama T."/>
            <person name="Izutsu Y."/>
            <person name="Robert J."/>
            <person name="Fortriede J."/>
            <person name="Burns K."/>
            <person name="Lotay V."/>
            <person name="Karimi K."/>
            <person name="Yasuoka Y."/>
            <person name="Dichmann D.S."/>
            <person name="Flajnik M.F."/>
            <person name="Houston D.W."/>
            <person name="Shendure J."/>
            <person name="DuPasquier L."/>
            <person name="Vize P.D."/>
            <person name="Zorn A.M."/>
            <person name="Ito M."/>
            <person name="Marcotte E.M."/>
            <person name="Wallingford J.B."/>
            <person name="Ito Y."/>
            <person name="Asashima M."/>
            <person name="Ueno N."/>
            <person name="Matsuda Y."/>
            <person name="Veenstra G.J."/>
            <person name="Fujiyama A."/>
            <person name="Harland R.M."/>
            <person name="Taira M."/>
            <person name="Rokhsar D.S."/>
        </authorList>
    </citation>
    <scope>NUCLEOTIDE SEQUENCE [LARGE SCALE GENOMIC DNA]</scope>
    <source>
        <strain evidence="10">J</strain>
    </source>
</reference>
<accession>A0A974BV94</accession>
<dbReference type="Proteomes" id="UP000694892">
    <property type="component" value="Chromosome 9_10S"/>
</dbReference>
<keyword evidence="8" id="KW-0449">Lipoprotein</keyword>
<evidence type="ECO:0000256" key="2">
    <source>
        <dbReference type="ARBA" id="ARBA00007307"/>
    </source>
</evidence>
<evidence type="ECO:0000256" key="7">
    <source>
        <dbReference type="ARBA" id="ARBA00023139"/>
    </source>
</evidence>
<dbReference type="GO" id="GO:0034237">
    <property type="term" value="F:protein kinase A regulatory subunit binding"/>
    <property type="evidence" value="ECO:0007669"/>
    <property type="project" value="InterPro"/>
</dbReference>
<keyword evidence="5" id="KW-0519">Myristate</keyword>
<name>A0A974BV94_XENLA</name>
<comment type="subcellular location">
    <subcellularLocation>
        <location evidence="1">Cell membrane</location>
    </subcellularLocation>
</comment>
<evidence type="ECO:0000256" key="6">
    <source>
        <dbReference type="ARBA" id="ARBA00023136"/>
    </source>
</evidence>